<evidence type="ECO:0000259" key="11">
    <source>
        <dbReference type="Pfam" id="PF09976"/>
    </source>
</evidence>
<dbReference type="InterPro" id="IPR018704">
    <property type="entry name" value="SecYEG/CpoB_TPR"/>
</dbReference>
<dbReference type="eggNOG" id="COG2976">
    <property type="taxonomic scope" value="Bacteria"/>
</dbReference>
<dbReference type="STRING" id="1137799.GZ78_28045"/>
<feature type="repeat" description="TPR" evidence="9">
    <location>
        <begin position="169"/>
        <end position="202"/>
    </location>
</feature>
<dbReference type="Pfam" id="PF09976">
    <property type="entry name" value="TPR_21"/>
    <property type="match status" value="1"/>
</dbReference>
<evidence type="ECO:0000313" key="13">
    <source>
        <dbReference type="Proteomes" id="UP000028073"/>
    </source>
</evidence>
<dbReference type="GO" id="GO:0044877">
    <property type="term" value="F:protein-containing complex binding"/>
    <property type="evidence" value="ECO:0007669"/>
    <property type="project" value="InterPro"/>
</dbReference>
<dbReference type="EMBL" id="JOKH01000011">
    <property type="protein sequence ID" value="KEQ12093.1"/>
    <property type="molecule type" value="Genomic_DNA"/>
</dbReference>
<comment type="similarity">
    <text evidence="7">Belongs to the YfgM family.</text>
</comment>
<gene>
    <name evidence="12" type="ORF">GZ78_28045</name>
</gene>
<proteinExistence type="inferred from homology"/>
<evidence type="ECO:0000256" key="5">
    <source>
        <dbReference type="ARBA" id="ARBA00023136"/>
    </source>
</evidence>
<reference evidence="12 13" key="1">
    <citation type="submission" date="2014-06" db="EMBL/GenBank/DDBJ databases">
        <title>Whole Genome Sequences of Three Symbiotic Endozoicomonas Bacteria.</title>
        <authorList>
            <person name="Neave M.J."/>
            <person name="Apprill A."/>
            <person name="Voolstra C.R."/>
        </authorList>
    </citation>
    <scope>NUCLEOTIDE SEQUENCE [LARGE SCALE GENOMIC DNA]</scope>
    <source>
        <strain evidence="12 13">DSM 25634</strain>
    </source>
</reference>
<keyword evidence="2" id="KW-1003">Cell membrane</keyword>
<organism evidence="12 13">
    <name type="scientific">Endozoicomonas numazuensis</name>
    <dbReference type="NCBI Taxonomy" id="1137799"/>
    <lineage>
        <taxon>Bacteria</taxon>
        <taxon>Pseudomonadati</taxon>
        <taxon>Pseudomonadota</taxon>
        <taxon>Gammaproteobacteria</taxon>
        <taxon>Oceanospirillales</taxon>
        <taxon>Endozoicomonadaceae</taxon>
        <taxon>Endozoicomonas</taxon>
    </lineage>
</organism>
<sequence>MSRSDEEEVELLKNLWQEYGKPVVAGVAITVVAIFGYKAYQKNQLETAAASSQLYQSLLDATQTAQGQPLSDQQKSTVKHVVETLQSDYESSQYAAFATLFQAREQVMDNDLEGARASLEWVLGQKPDQEVELLTRARLARVMLSQSADNAQAALDVLAKAKSEAGFVATIESVRGDAFLAMGQKDKARESYEKALDAARNNGESRPLLQFKLDDLAANVKEG</sequence>
<dbReference type="InterPro" id="IPR011990">
    <property type="entry name" value="TPR-like_helical_dom_sf"/>
</dbReference>
<dbReference type="InterPro" id="IPR019734">
    <property type="entry name" value="TPR_rpt"/>
</dbReference>
<feature type="transmembrane region" description="Helical" evidence="10">
    <location>
        <begin position="20"/>
        <end position="37"/>
    </location>
</feature>
<evidence type="ECO:0000256" key="10">
    <source>
        <dbReference type="SAM" id="Phobius"/>
    </source>
</evidence>
<accession>A0A081N0X0</accession>
<dbReference type="GO" id="GO:0005886">
    <property type="term" value="C:plasma membrane"/>
    <property type="evidence" value="ECO:0007669"/>
    <property type="project" value="UniProtKB-SubCell"/>
</dbReference>
<dbReference type="Proteomes" id="UP000028073">
    <property type="component" value="Unassembled WGS sequence"/>
</dbReference>
<dbReference type="PANTHER" id="PTHR38035:SF1">
    <property type="entry name" value="ANCILLARY SECYEG TRANSLOCON SUBUNIT"/>
    <property type="match status" value="1"/>
</dbReference>
<name>A0A081N0X0_9GAMM</name>
<dbReference type="OrthoDB" id="9789675at2"/>
<keyword evidence="5 10" id="KW-0472">Membrane</keyword>
<keyword evidence="3 10" id="KW-0812">Transmembrane</keyword>
<evidence type="ECO:0000256" key="7">
    <source>
        <dbReference type="ARBA" id="ARBA00024197"/>
    </source>
</evidence>
<dbReference type="SMART" id="SM00028">
    <property type="entry name" value="TPR"/>
    <property type="match status" value="1"/>
</dbReference>
<dbReference type="RefSeq" id="WP_034842953.1">
    <property type="nucleotide sequence ID" value="NZ_JOKH01000011.1"/>
</dbReference>
<keyword evidence="6" id="KW-0143">Chaperone</keyword>
<evidence type="ECO:0000256" key="6">
    <source>
        <dbReference type="ARBA" id="ARBA00023186"/>
    </source>
</evidence>
<comment type="subcellular location">
    <subcellularLocation>
        <location evidence="1">Cell membrane</location>
        <topology evidence="1">Single-pass type II membrane protein</topology>
    </subcellularLocation>
</comment>
<evidence type="ECO:0000256" key="3">
    <source>
        <dbReference type="ARBA" id="ARBA00022692"/>
    </source>
</evidence>
<evidence type="ECO:0000256" key="2">
    <source>
        <dbReference type="ARBA" id="ARBA00022475"/>
    </source>
</evidence>
<dbReference type="InterPro" id="IPR026039">
    <property type="entry name" value="YfgM"/>
</dbReference>
<evidence type="ECO:0000313" key="12">
    <source>
        <dbReference type="EMBL" id="KEQ12093.1"/>
    </source>
</evidence>
<keyword evidence="4 10" id="KW-1133">Transmembrane helix</keyword>
<keyword evidence="13" id="KW-1185">Reference proteome</keyword>
<dbReference type="AlphaFoldDB" id="A0A081N0X0"/>
<evidence type="ECO:0000256" key="4">
    <source>
        <dbReference type="ARBA" id="ARBA00022989"/>
    </source>
</evidence>
<keyword evidence="9" id="KW-0802">TPR repeat</keyword>
<dbReference type="Gene3D" id="1.25.40.10">
    <property type="entry name" value="Tetratricopeptide repeat domain"/>
    <property type="match status" value="1"/>
</dbReference>
<evidence type="ECO:0000256" key="1">
    <source>
        <dbReference type="ARBA" id="ARBA00004401"/>
    </source>
</evidence>
<evidence type="ECO:0000256" key="9">
    <source>
        <dbReference type="PROSITE-ProRule" id="PRU00339"/>
    </source>
</evidence>
<dbReference type="PIRSF" id="PIRSF006170">
    <property type="entry name" value="YfgM"/>
    <property type="match status" value="1"/>
</dbReference>
<dbReference type="PANTHER" id="PTHR38035">
    <property type="entry name" value="UPF0070 PROTEIN YFGM"/>
    <property type="match status" value="1"/>
</dbReference>
<comment type="caution">
    <text evidence="12">The sequence shown here is derived from an EMBL/GenBank/DDBJ whole genome shotgun (WGS) entry which is preliminary data.</text>
</comment>
<protein>
    <recommendedName>
        <fullName evidence="8">Ancillary SecYEG translocon subunit</fullName>
    </recommendedName>
</protein>
<dbReference type="PROSITE" id="PS50005">
    <property type="entry name" value="TPR"/>
    <property type="match status" value="1"/>
</dbReference>
<evidence type="ECO:0000256" key="8">
    <source>
        <dbReference type="ARBA" id="ARBA00024235"/>
    </source>
</evidence>
<feature type="domain" description="Ancillary SecYEG translocon subunit/Cell division coordinator CpoB TPR" evidence="11">
    <location>
        <begin position="13"/>
        <end position="217"/>
    </location>
</feature>
<dbReference type="SUPFAM" id="SSF48452">
    <property type="entry name" value="TPR-like"/>
    <property type="match status" value="1"/>
</dbReference>